<reference evidence="3" key="1">
    <citation type="journal article" date="2017" name="Genome Biol.">
        <title>Comparative genomics reveals high biological diversity and specific adaptations in the industrially and medically important fungal genus Aspergillus.</title>
        <authorList>
            <person name="de Vries R.P."/>
            <person name="Riley R."/>
            <person name="Wiebenga A."/>
            <person name="Aguilar-Osorio G."/>
            <person name="Amillis S."/>
            <person name="Uchima C.A."/>
            <person name="Anderluh G."/>
            <person name="Asadollahi M."/>
            <person name="Askin M."/>
            <person name="Barry K."/>
            <person name="Battaglia E."/>
            <person name="Bayram O."/>
            <person name="Benocci T."/>
            <person name="Braus-Stromeyer S.A."/>
            <person name="Caldana C."/>
            <person name="Canovas D."/>
            <person name="Cerqueira G.C."/>
            <person name="Chen F."/>
            <person name="Chen W."/>
            <person name="Choi C."/>
            <person name="Clum A."/>
            <person name="Dos Santos R.A."/>
            <person name="Damasio A.R."/>
            <person name="Diallinas G."/>
            <person name="Emri T."/>
            <person name="Fekete E."/>
            <person name="Flipphi M."/>
            <person name="Freyberg S."/>
            <person name="Gallo A."/>
            <person name="Gournas C."/>
            <person name="Habgood R."/>
            <person name="Hainaut M."/>
            <person name="Harispe M.L."/>
            <person name="Henrissat B."/>
            <person name="Hilden K.S."/>
            <person name="Hope R."/>
            <person name="Hossain A."/>
            <person name="Karabika E."/>
            <person name="Karaffa L."/>
            <person name="Karanyi Z."/>
            <person name="Krasevec N."/>
            <person name="Kuo A."/>
            <person name="Kusch H."/>
            <person name="LaButti K."/>
            <person name="Lagendijk E.L."/>
            <person name="Lapidus A."/>
            <person name="Levasseur A."/>
            <person name="Lindquist E."/>
            <person name="Lipzen A."/>
            <person name="Logrieco A.F."/>
            <person name="MacCabe A."/>
            <person name="Maekelae M.R."/>
            <person name="Malavazi I."/>
            <person name="Melin P."/>
            <person name="Meyer V."/>
            <person name="Mielnichuk N."/>
            <person name="Miskei M."/>
            <person name="Molnar A.P."/>
            <person name="Mule G."/>
            <person name="Ngan C.Y."/>
            <person name="Orejas M."/>
            <person name="Orosz E."/>
            <person name="Ouedraogo J.P."/>
            <person name="Overkamp K.M."/>
            <person name="Park H.-S."/>
            <person name="Perrone G."/>
            <person name="Piumi F."/>
            <person name="Punt P.J."/>
            <person name="Ram A.F."/>
            <person name="Ramon A."/>
            <person name="Rauscher S."/>
            <person name="Record E."/>
            <person name="Riano-Pachon D.M."/>
            <person name="Robert V."/>
            <person name="Roehrig J."/>
            <person name="Ruller R."/>
            <person name="Salamov A."/>
            <person name="Salih N.S."/>
            <person name="Samson R.A."/>
            <person name="Sandor E."/>
            <person name="Sanguinetti M."/>
            <person name="Schuetze T."/>
            <person name="Sepcic K."/>
            <person name="Shelest E."/>
            <person name="Sherlock G."/>
            <person name="Sophianopoulou V."/>
            <person name="Squina F.M."/>
            <person name="Sun H."/>
            <person name="Susca A."/>
            <person name="Todd R.B."/>
            <person name="Tsang A."/>
            <person name="Unkles S.E."/>
            <person name="van de Wiele N."/>
            <person name="van Rossen-Uffink D."/>
            <person name="Oliveira J.V."/>
            <person name="Vesth T.C."/>
            <person name="Visser J."/>
            <person name="Yu J.-H."/>
            <person name="Zhou M."/>
            <person name="Andersen M.R."/>
            <person name="Archer D.B."/>
            <person name="Baker S.E."/>
            <person name="Benoit I."/>
            <person name="Brakhage A.A."/>
            <person name="Braus G.H."/>
            <person name="Fischer R."/>
            <person name="Frisvad J.C."/>
            <person name="Goldman G.H."/>
            <person name="Houbraken J."/>
            <person name="Oakley B."/>
            <person name="Pocsi I."/>
            <person name="Scazzocchio C."/>
            <person name="Seiboth B."/>
            <person name="vanKuyk P.A."/>
            <person name="Wortman J."/>
            <person name="Dyer P.S."/>
            <person name="Grigoriev I.V."/>
        </authorList>
    </citation>
    <scope>NUCLEOTIDE SEQUENCE [LARGE SCALE GENOMIC DNA]</scope>
    <source>
        <strain evidence="3">CBS 506.65</strain>
    </source>
</reference>
<evidence type="ECO:0008006" key="4">
    <source>
        <dbReference type="Google" id="ProtNLM"/>
    </source>
</evidence>
<dbReference type="STRING" id="1073090.A0A1L9SUM6"/>
<proteinExistence type="predicted"/>
<protein>
    <recommendedName>
        <fullName evidence="4">Glycosyltransferase 2</fullName>
    </recommendedName>
</protein>
<gene>
    <name evidence="2" type="ORF">ASPZODRAFT_287541</name>
</gene>
<dbReference type="PANTHER" id="PTHR33604">
    <property type="entry name" value="OSJNBA0004B13.7 PROTEIN"/>
    <property type="match status" value="1"/>
</dbReference>
<feature type="compositionally biased region" description="Acidic residues" evidence="1">
    <location>
        <begin position="114"/>
        <end position="124"/>
    </location>
</feature>
<dbReference type="VEuPathDB" id="FungiDB:ASPZODRAFT_287541"/>
<dbReference type="RefSeq" id="XP_022585430.1">
    <property type="nucleotide sequence ID" value="XM_022728150.1"/>
</dbReference>
<feature type="region of interest" description="Disordered" evidence="1">
    <location>
        <begin position="95"/>
        <end position="132"/>
    </location>
</feature>
<organism evidence="2 3">
    <name type="scientific">Penicilliopsis zonata CBS 506.65</name>
    <dbReference type="NCBI Taxonomy" id="1073090"/>
    <lineage>
        <taxon>Eukaryota</taxon>
        <taxon>Fungi</taxon>
        <taxon>Dikarya</taxon>
        <taxon>Ascomycota</taxon>
        <taxon>Pezizomycotina</taxon>
        <taxon>Eurotiomycetes</taxon>
        <taxon>Eurotiomycetidae</taxon>
        <taxon>Eurotiales</taxon>
        <taxon>Aspergillaceae</taxon>
        <taxon>Penicilliopsis</taxon>
    </lineage>
</organism>
<dbReference type="EMBL" id="KV878336">
    <property type="protein sequence ID" value="OJJ50920.1"/>
    <property type="molecule type" value="Genomic_DNA"/>
</dbReference>
<dbReference type="Proteomes" id="UP000184188">
    <property type="component" value="Unassembled WGS sequence"/>
</dbReference>
<evidence type="ECO:0000256" key="1">
    <source>
        <dbReference type="SAM" id="MobiDB-lite"/>
    </source>
</evidence>
<dbReference type="GeneID" id="34614614"/>
<name>A0A1L9SUM6_9EURO</name>
<dbReference type="OrthoDB" id="5397682at2759"/>
<accession>A0A1L9SUM6</accession>
<dbReference type="AlphaFoldDB" id="A0A1L9SUM6"/>
<evidence type="ECO:0000313" key="3">
    <source>
        <dbReference type="Proteomes" id="UP000184188"/>
    </source>
</evidence>
<dbReference type="PANTHER" id="PTHR33604:SF3">
    <property type="entry name" value="OSJNBA0004B13.7 PROTEIN"/>
    <property type="match status" value="1"/>
</dbReference>
<sequence length="659" mass="74136">MSLFKRPFLVDEELGKKDDDHRPSERRAWRIAHWRGPRPRRFLLAIIGLYALYFFFKHMPTDLGPAEERYNPILAQARQRDRALGIISSGPAPAIPLKGAPAVEPPKPENVADHEDDGDDGEDDPSPRTSGNLLKLVDSLLRVPKPISRHEVRSTVVFAASNLKSVADLIPLACSMGRQRVNLVHFVLMGQGEVSMERIQQVNGVDADSCPISWHDGRLEASQVSTDLRMERAIVTVLSYVHMYLRPQAIITQSESMEDGVFLPGLEKRMKELGVSHIALPRAANDLMWISALDGQALQAWNDVTIEILIHAPSESSGSLIRLLRSLQKADYLGSTPSVTIELPLDTDPHLLQYLQNMKWPSGKVTLRRRIEPHDMTSTESSIRSVEAFYPRDPGMSHVLVLSPQAELAPSFYHYLKYSVLHYKYSNRGKHISERLLGLSLELPSFRPTDGESFVSPPAEQPTAVHGKETVLPLFVWQMPNSNAALYFGDKWAEFHTFLSNRLTAREDHPETINDKKVISRKYPAFLEHLLELTRAQGYFMLYPSFSSLDTLSLATIHNELWHGSAAENLQHLGSIEKLPSQATTITSLLDQFSLRLPEILALPLLSYTGDRITGDVYREETAHYANKFRTRYGGCHEDTHETFIQTAGLSALFCLESS</sequence>
<evidence type="ECO:0000313" key="2">
    <source>
        <dbReference type="EMBL" id="OJJ50920.1"/>
    </source>
</evidence>
<keyword evidence="3" id="KW-1185">Reference proteome</keyword>